<gene>
    <name evidence="1" type="ORF">ACFQDL_07065</name>
</gene>
<organism evidence="1 2">
    <name type="scientific">Marinobacterium aestuariivivens</name>
    <dbReference type="NCBI Taxonomy" id="1698799"/>
    <lineage>
        <taxon>Bacteria</taxon>
        <taxon>Pseudomonadati</taxon>
        <taxon>Pseudomonadota</taxon>
        <taxon>Gammaproteobacteria</taxon>
        <taxon>Oceanospirillales</taxon>
        <taxon>Oceanospirillaceae</taxon>
        <taxon>Marinobacterium</taxon>
    </lineage>
</organism>
<dbReference type="RefSeq" id="WP_379908404.1">
    <property type="nucleotide sequence ID" value="NZ_JBHSWE010000001.1"/>
</dbReference>
<dbReference type="EMBL" id="JBHSWE010000001">
    <property type="protein sequence ID" value="MFC6669876.1"/>
    <property type="molecule type" value="Genomic_DNA"/>
</dbReference>
<evidence type="ECO:0000313" key="2">
    <source>
        <dbReference type="Proteomes" id="UP001596422"/>
    </source>
</evidence>
<protein>
    <submittedName>
        <fullName evidence="1">Uncharacterized protein</fullName>
    </submittedName>
</protein>
<proteinExistence type="predicted"/>
<keyword evidence="2" id="KW-1185">Reference proteome</keyword>
<accession>A0ABW1ZXJ0</accession>
<evidence type="ECO:0000313" key="1">
    <source>
        <dbReference type="EMBL" id="MFC6669876.1"/>
    </source>
</evidence>
<comment type="caution">
    <text evidence="1">The sequence shown here is derived from an EMBL/GenBank/DDBJ whole genome shotgun (WGS) entry which is preliminary data.</text>
</comment>
<name>A0ABW1ZXJ0_9GAMM</name>
<dbReference type="Proteomes" id="UP001596422">
    <property type="component" value="Unassembled WGS sequence"/>
</dbReference>
<reference evidence="2" key="1">
    <citation type="journal article" date="2019" name="Int. J. Syst. Evol. Microbiol.">
        <title>The Global Catalogue of Microorganisms (GCM) 10K type strain sequencing project: providing services to taxonomists for standard genome sequencing and annotation.</title>
        <authorList>
            <consortium name="The Broad Institute Genomics Platform"/>
            <consortium name="The Broad Institute Genome Sequencing Center for Infectious Disease"/>
            <person name="Wu L."/>
            <person name="Ma J."/>
        </authorList>
    </citation>
    <scope>NUCLEOTIDE SEQUENCE [LARGE SCALE GENOMIC DNA]</scope>
    <source>
        <strain evidence="2">NBRC 111756</strain>
    </source>
</reference>
<sequence length="51" mass="5435">MTAIAMVPLLLIRMKVMMAIRISGIERPAMVSANTSLGTGQGSVVVMRTVM</sequence>